<gene>
    <name evidence="7" type="primary">6039880</name>
    <name evidence="6" type="ORF">CpipJ_CPIJ007455</name>
</gene>
<dbReference type="PROSITE" id="PS00018">
    <property type="entry name" value="EF_HAND_1"/>
    <property type="match status" value="2"/>
</dbReference>
<dbReference type="FunFam" id="1.10.238.10:FF:000028">
    <property type="entry name" value="Putative calcium-binding mitochondrial carrier protein scamc-2"/>
    <property type="match status" value="1"/>
</dbReference>
<dbReference type="PROSITE" id="PS50222">
    <property type="entry name" value="EF_HAND_2"/>
    <property type="match status" value="3"/>
</dbReference>
<dbReference type="eggNOG" id="KOG0036">
    <property type="taxonomic scope" value="Eukaryota"/>
</dbReference>
<dbReference type="STRING" id="7176.B0WKZ6"/>
<dbReference type="Proteomes" id="UP000002320">
    <property type="component" value="Unassembled WGS sequence"/>
</dbReference>
<sequence>MVNVKGSSSGVSSSAASPSPVSATVASSTAEPYPHVHYLSELPAVDEERLEKIFNKLDRDGNGRIDIHDLSEALREFGLSHQYAERFLKQSDQTQSGDVGLAEFIHYVREHEKNLRLQFTHLDKNRDGKVDLEEMIEAFKELGIDMDRVEAAKLLKRMDKDGSLNISYDEWRDFLLLAPSADIHELVKYWRHSTTRTTTINEPLLGPLVETNDDLDLDLDSQELSLLSLFDLEQAIEHVTELILNPSLFGGGGDSGSSASSIAAGVHQHRGHHHNTHLLVDALITPNYVIDPHRNAVIYGNCVSTTRVAFGRRSFAFVTIIVDLCKVMGDANQTQFGDGLFSLLTNLTPIFGMKVII</sequence>
<keyword evidence="2" id="KW-0677">Repeat</keyword>
<dbReference type="SMART" id="SM00054">
    <property type="entry name" value="EFh"/>
    <property type="match status" value="3"/>
</dbReference>
<dbReference type="InterPro" id="IPR051581">
    <property type="entry name" value="Ca-bind"/>
</dbReference>
<proteinExistence type="predicted"/>
<dbReference type="PANTHER" id="PTHR34524:SF6">
    <property type="entry name" value="CALCYPHOSINE LIKE"/>
    <property type="match status" value="1"/>
</dbReference>
<evidence type="ECO:0000256" key="1">
    <source>
        <dbReference type="ARBA" id="ARBA00022723"/>
    </source>
</evidence>
<dbReference type="PANTHER" id="PTHR34524">
    <property type="entry name" value="CALCYPHOSIN"/>
    <property type="match status" value="1"/>
</dbReference>
<dbReference type="OrthoDB" id="270584at2759"/>
<dbReference type="Pfam" id="PF13499">
    <property type="entry name" value="EF-hand_7"/>
    <property type="match status" value="2"/>
</dbReference>
<protein>
    <submittedName>
        <fullName evidence="6">Small calcium-binding mitochondrial carrier</fullName>
    </submittedName>
</protein>
<feature type="domain" description="EF-hand" evidence="5">
    <location>
        <begin position="110"/>
        <end position="145"/>
    </location>
</feature>
<dbReference type="FunFam" id="1.10.238.10:FF:000320">
    <property type="entry name" value="Uncharacterized protein, isoform B"/>
    <property type="match status" value="1"/>
</dbReference>
<dbReference type="SUPFAM" id="SSF47473">
    <property type="entry name" value="EF-hand"/>
    <property type="match status" value="1"/>
</dbReference>
<name>B0WKZ6_CULQU</name>
<reference evidence="6" key="1">
    <citation type="submission" date="2007-03" db="EMBL/GenBank/DDBJ databases">
        <title>Annotation of Culex pipiens quinquefasciatus.</title>
        <authorList>
            <consortium name="The Broad Institute Genome Sequencing Platform"/>
            <person name="Atkinson P.W."/>
            <person name="Hemingway J."/>
            <person name="Christensen B.M."/>
            <person name="Higgs S."/>
            <person name="Kodira C."/>
            <person name="Hannick L."/>
            <person name="Megy K."/>
            <person name="O'Leary S."/>
            <person name="Pearson M."/>
            <person name="Haas B.J."/>
            <person name="Mauceli E."/>
            <person name="Wortman J.R."/>
            <person name="Lee N.H."/>
            <person name="Guigo R."/>
            <person name="Stanke M."/>
            <person name="Alvarado L."/>
            <person name="Amedeo P."/>
            <person name="Antoine C.H."/>
            <person name="Arensburger P."/>
            <person name="Bidwell S.L."/>
            <person name="Crawford M."/>
            <person name="Camaro F."/>
            <person name="Devon K."/>
            <person name="Engels R."/>
            <person name="Hammond M."/>
            <person name="Howarth C."/>
            <person name="Koehrsen M."/>
            <person name="Lawson D."/>
            <person name="Montgomery P."/>
            <person name="Nene V."/>
            <person name="Nusbaum C."/>
            <person name="Puiu D."/>
            <person name="Romero-Severson J."/>
            <person name="Severson D.W."/>
            <person name="Shumway M."/>
            <person name="Sisk P."/>
            <person name="Stolte C."/>
            <person name="Zeng Q."/>
            <person name="Eisenstadt E."/>
            <person name="Fraser-Liggett C."/>
            <person name="Strausberg R."/>
            <person name="Galagan J."/>
            <person name="Birren B."/>
            <person name="Collins F.H."/>
        </authorList>
    </citation>
    <scope>NUCLEOTIDE SEQUENCE [LARGE SCALE GENOMIC DNA]</scope>
    <source>
        <strain evidence="6">JHB</strain>
    </source>
</reference>
<evidence type="ECO:0000256" key="2">
    <source>
        <dbReference type="ARBA" id="ARBA00022737"/>
    </source>
</evidence>
<evidence type="ECO:0000313" key="6">
    <source>
        <dbReference type="EMBL" id="EDS30136.1"/>
    </source>
</evidence>
<dbReference type="VEuPathDB" id="VectorBase:CPIJ007455"/>
<evidence type="ECO:0000259" key="5">
    <source>
        <dbReference type="PROSITE" id="PS50222"/>
    </source>
</evidence>
<dbReference type="InterPro" id="IPR018247">
    <property type="entry name" value="EF_Hand_1_Ca_BS"/>
</dbReference>
<dbReference type="AlphaFoldDB" id="B0WKZ6"/>
<organism>
    <name type="scientific">Culex quinquefasciatus</name>
    <name type="common">Southern house mosquito</name>
    <name type="synonym">Culex pungens</name>
    <dbReference type="NCBI Taxonomy" id="7176"/>
    <lineage>
        <taxon>Eukaryota</taxon>
        <taxon>Metazoa</taxon>
        <taxon>Ecdysozoa</taxon>
        <taxon>Arthropoda</taxon>
        <taxon>Hexapoda</taxon>
        <taxon>Insecta</taxon>
        <taxon>Pterygota</taxon>
        <taxon>Neoptera</taxon>
        <taxon>Endopterygota</taxon>
        <taxon>Diptera</taxon>
        <taxon>Nematocera</taxon>
        <taxon>Culicoidea</taxon>
        <taxon>Culicidae</taxon>
        <taxon>Culicinae</taxon>
        <taxon>Culicini</taxon>
        <taxon>Culex</taxon>
        <taxon>Culex</taxon>
    </lineage>
</organism>
<dbReference type="InterPro" id="IPR011992">
    <property type="entry name" value="EF-hand-dom_pair"/>
</dbReference>
<feature type="region of interest" description="Disordered" evidence="4">
    <location>
        <begin position="1"/>
        <end position="22"/>
    </location>
</feature>
<keyword evidence="3" id="KW-0106">Calcium</keyword>
<evidence type="ECO:0000256" key="4">
    <source>
        <dbReference type="SAM" id="MobiDB-lite"/>
    </source>
</evidence>
<evidence type="ECO:0000313" key="8">
    <source>
        <dbReference type="Proteomes" id="UP000002320"/>
    </source>
</evidence>
<dbReference type="Gene3D" id="1.10.238.10">
    <property type="entry name" value="EF-hand"/>
    <property type="match status" value="2"/>
</dbReference>
<keyword evidence="1" id="KW-0479">Metal-binding</keyword>
<accession>B0WKZ6</accession>
<dbReference type="KEGG" id="cqu:CpipJ_CPIJ007455"/>
<keyword evidence="8" id="KW-1185">Reference proteome</keyword>
<feature type="domain" description="EF-hand" evidence="5">
    <location>
        <begin position="45"/>
        <end position="80"/>
    </location>
</feature>
<dbReference type="GO" id="GO:0005509">
    <property type="term" value="F:calcium ion binding"/>
    <property type="evidence" value="ECO:0007669"/>
    <property type="project" value="InterPro"/>
</dbReference>
<dbReference type="InterPro" id="IPR002048">
    <property type="entry name" value="EF_hand_dom"/>
</dbReference>
<dbReference type="HOGENOM" id="CLU_776724_0_0_1"/>
<evidence type="ECO:0000256" key="3">
    <source>
        <dbReference type="ARBA" id="ARBA00022837"/>
    </source>
</evidence>
<feature type="domain" description="EF-hand" evidence="5">
    <location>
        <begin position="146"/>
        <end position="181"/>
    </location>
</feature>
<dbReference type="EMBL" id="DS231978">
    <property type="protein sequence ID" value="EDS30136.1"/>
    <property type="molecule type" value="Genomic_DNA"/>
</dbReference>
<dbReference type="VEuPathDB" id="VectorBase:CQUJHB015240"/>
<dbReference type="CDD" id="cd00051">
    <property type="entry name" value="EFh"/>
    <property type="match status" value="1"/>
</dbReference>
<dbReference type="EnsemblMetazoa" id="CPIJ007455-RA">
    <property type="protein sequence ID" value="CPIJ007455-PA"/>
    <property type="gene ID" value="CPIJ007455"/>
</dbReference>
<dbReference type="InParanoid" id="B0WKZ6"/>
<evidence type="ECO:0000313" key="7">
    <source>
        <dbReference type="EnsemblMetazoa" id="CPIJ007455-PA"/>
    </source>
</evidence>
<reference evidence="7" key="2">
    <citation type="submission" date="2020-05" db="UniProtKB">
        <authorList>
            <consortium name="EnsemblMetazoa"/>
        </authorList>
    </citation>
    <scope>IDENTIFICATION</scope>
    <source>
        <strain evidence="7">JHB</strain>
    </source>
</reference>